<organism evidence="1 2">
    <name type="scientific">Archangium minus</name>
    <dbReference type="NCBI Taxonomy" id="83450"/>
    <lineage>
        <taxon>Bacteria</taxon>
        <taxon>Pseudomonadati</taxon>
        <taxon>Myxococcota</taxon>
        <taxon>Myxococcia</taxon>
        <taxon>Myxococcales</taxon>
        <taxon>Cystobacterineae</taxon>
        <taxon>Archangiaceae</taxon>
        <taxon>Archangium</taxon>
    </lineage>
</organism>
<protein>
    <recommendedName>
        <fullName evidence="3">SbsA Ig-like domain-containing protein</fullName>
    </recommendedName>
</protein>
<gene>
    <name evidence="1" type="ORF">F0U60_08200</name>
</gene>
<proteinExistence type="predicted"/>
<sequence length="835" mass="87445">MRLGRLLVVVVWGVALVQAGCVGCGDLPVTYSLPGTSVGTCSDGLSNGDETDVDCGGSCRPCGTDSHEDTCQSDAQCPGGVCRDGTCQSAPACVSDADCDASTPACIEGVCSRCTESAQCAGGFECREGGCREDRFAPRVQMAFLPGSAVLRVRFSEPMQQDDSATGVLNPDNYCVELTDETPDECSPSDAFWLGSVLTAVDPNTVDIQLPFAPGGGRYTVHVSQVVDRVNNALGSPRHADFEVGGPLRLLGATTQGQNRVLLTFSQPLLPGPDIEGSAGCASRATCASRYQLSGVSALGDVLSAEVLPAPRDNEVLLRHEAFQRGGQYTVVASIGVDGRLGASPLDRATFTGFGSLVSRFQDGPVQVDPFADGVASTSVVSYRGRLYLGTNAYGTRAVGMDLDGIRPDDLDFRFRKDTQKLAGSSSSNSAGSLFPSIGFAGCQGNTFQCGPDNEDGRALFASGSLDGTEWLMVGGTRSGGGLDYVYLSRDDDATLDMKYVDLSQALDGTSVRSFSAMGFLEGRAYLGMPSRDGSRRPELLALLRAPAVDARGLEARGNGIKGGACKPSAHDVCNLSAHRMPGIGAAGSPANLARTVGIDFVGEFNGRLYLGNNGGLVRATVTQPLDYESAPEHWVSITPSAPEYLAKESVTTDKTVDLEPFDRAWSRMVVFKGHVYLGRNTTEGPQLWRCEPARVSGPAPATAEACDAGDWVLVAANGQGDTQLSQFDNPNNTRLTLLTVNRGHLYVGFDNAVEGVVVYRSAVAPAHRSDFTGQDGCSAAMAGCAGLGGNGFGQPSLHTRFGDAASVDSGDHGVLYVPVSGGPGTPVRLYRQRD</sequence>
<keyword evidence="2" id="KW-1185">Reference proteome</keyword>
<dbReference type="Proteomes" id="UP001611383">
    <property type="component" value="Chromosome"/>
</dbReference>
<evidence type="ECO:0000313" key="1">
    <source>
        <dbReference type="EMBL" id="WNG44082.1"/>
    </source>
</evidence>
<name>A0ABY9WMN0_9BACT</name>
<dbReference type="EMBL" id="CP043494">
    <property type="protein sequence ID" value="WNG44082.1"/>
    <property type="molecule type" value="Genomic_DNA"/>
</dbReference>
<accession>A0ABY9WMN0</accession>
<evidence type="ECO:0000313" key="2">
    <source>
        <dbReference type="Proteomes" id="UP001611383"/>
    </source>
</evidence>
<dbReference type="RefSeq" id="WP_395816198.1">
    <property type="nucleotide sequence ID" value="NZ_CP043494.1"/>
</dbReference>
<reference evidence="1 2" key="1">
    <citation type="submission" date="2019-08" db="EMBL/GenBank/DDBJ databases">
        <title>Archangium and Cystobacter genomes.</title>
        <authorList>
            <person name="Chen I.-C.K."/>
            <person name="Wielgoss S."/>
        </authorList>
    </citation>
    <scope>NUCLEOTIDE SEQUENCE [LARGE SCALE GENOMIC DNA]</scope>
    <source>
        <strain evidence="1 2">Cbm 6</strain>
    </source>
</reference>
<evidence type="ECO:0008006" key="3">
    <source>
        <dbReference type="Google" id="ProtNLM"/>
    </source>
</evidence>